<comment type="caution">
    <text evidence="1">The sequence shown here is derived from an EMBL/GenBank/DDBJ whole genome shotgun (WGS) entry which is preliminary data.</text>
</comment>
<dbReference type="Proteomes" id="UP001055072">
    <property type="component" value="Unassembled WGS sequence"/>
</dbReference>
<gene>
    <name evidence="1" type="ORF">BDY19DRAFT_447463</name>
</gene>
<accession>A0ACB8TTU8</accession>
<name>A0ACB8TTU8_9APHY</name>
<evidence type="ECO:0000313" key="2">
    <source>
        <dbReference type="Proteomes" id="UP001055072"/>
    </source>
</evidence>
<reference evidence="1" key="1">
    <citation type="journal article" date="2021" name="Environ. Microbiol.">
        <title>Gene family expansions and transcriptome signatures uncover fungal adaptations to wood decay.</title>
        <authorList>
            <person name="Hage H."/>
            <person name="Miyauchi S."/>
            <person name="Viragh M."/>
            <person name="Drula E."/>
            <person name="Min B."/>
            <person name="Chaduli D."/>
            <person name="Navarro D."/>
            <person name="Favel A."/>
            <person name="Norest M."/>
            <person name="Lesage-Meessen L."/>
            <person name="Balint B."/>
            <person name="Merenyi Z."/>
            <person name="de Eugenio L."/>
            <person name="Morin E."/>
            <person name="Martinez A.T."/>
            <person name="Baldrian P."/>
            <person name="Stursova M."/>
            <person name="Martinez M.J."/>
            <person name="Novotny C."/>
            <person name="Magnuson J.K."/>
            <person name="Spatafora J.W."/>
            <person name="Maurice S."/>
            <person name="Pangilinan J."/>
            <person name="Andreopoulos W."/>
            <person name="LaButti K."/>
            <person name="Hundley H."/>
            <person name="Na H."/>
            <person name="Kuo A."/>
            <person name="Barry K."/>
            <person name="Lipzen A."/>
            <person name="Henrissat B."/>
            <person name="Riley R."/>
            <person name="Ahrendt S."/>
            <person name="Nagy L.G."/>
            <person name="Grigoriev I.V."/>
            <person name="Martin F."/>
            <person name="Rosso M.N."/>
        </authorList>
    </citation>
    <scope>NUCLEOTIDE SEQUENCE</scope>
    <source>
        <strain evidence="1">CBS 384.51</strain>
    </source>
</reference>
<dbReference type="EMBL" id="MU274931">
    <property type="protein sequence ID" value="KAI0085435.1"/>
    <property type="molecule type" value="Genomic_DNA"/>
</dbReference>
<organism evidence="1 2">
    <name type="scientific">Irpex rosettiformis</name>
    <dbReference type="NCBI Taxonomy" id="378272"/>
    <lineage>
        <taxon>Eukaryota</taxon>
        <taxon>Fungi</taxon>
        <taxon>Dikarya</taxon>
        <taxon>Basidiomycota</taxon>
        <taxon>Agaricomycotina</taxon>
        <taxon>Agaricomycetes</taxon>
        <taxon>Polyporales</taxon>
        <taxon>Irpicaceae</taxon>
        <taxon>Irpex</taxon>
    </lineage>
</organism>
<sequence>MTFRRLRRAAAPPESPYPAPPPQGAYAPPPGPPPGWDRAFGLPPPDVPRRQQNGMPRDPNRTAETERRVRILSHDEEIQRLFKVCSTAKGNAQLLRETIAYTKPEDLKENELIDEFRKKCRQSQKFITSTIPWATAEAEHSRARASSEAETNEEELLAQLLAANEEIIEALQSYKDSESGLVQRQDMEKQKSQSKLQALDAITRFESTPYEMSLVERIFEIGAVRGGDSISTPAFYKIMSGSRLPPQTLAAIYDIANVEENKMLSRHCVGVTIRLIGHVQAGTPVAVDLVMKAGPLAQIDGLETSQAEPPQPFAGHSSPSSSITRSPPLTMQSGTLPPLTSEDRQKFMKIFDNSQPVNGIINATQARELFTKSRLPRETLSRIWDLADIQKRGALDAQAFTIAMYLIQGCMAGAITSIPPSLPPSLYSEAALAMSKPDFDSLYMPSPSSSTGPSGSTWIVPADVRSSADAFFDAFDERRQGYLDRGIIQAHLRQTGLPEEVVQRIWKLADKDSNGQLSREEFGIAMYLVQMAERREPLPDVLPKTNASPPRQLSPPPVPSIQAITEDLIGLNFEPHSGPIQMPVPSIDGRPVIAPSSSPPPLPPRTPLSPATASIFQPHWPGVSPASPSTPSTPPGSSLPPPTQRGPLSIPPGWNWDVSPVDKVNSDKFFDTLDPWKQGYLEGDAAVAFMSKSKLATEDLGRIWDLADINRNGRLTKEEFAVAMYLIRGKLAGGEIPELLPASLMPPANLPALPDNGAAPSAAHAPAPATPVPAAPPASAPVPPLPPRSNTISTPTSNLQPSVLEAQAIGEETVSPQRAATPPPPYEEPDVAHIASP</sequence>
<evidence type="ECO:0000313" key="1">
    <source>
        <dbReference type="EMBL" id="KAI0085435.1"/>
    </source>
</evidence>
<proteinExistence type="predicted"/>
<protein>
    <submittedName>
        <fullName evidence="1">Uncharacterized protein</fullName>
    </submittedName>
</protein>
<keyword evidence="2" id="KW-1185">Reference proteome</keyword>